<reference evidence="3 4" key="1">
    <citation type="journal article" date="2024" name="Science">
        <title>Giant polyketide synthase enzymes in the biosynthesis of giant marine polyether toxins.</title>
        <authorList>
            <person name="Fallon T.R."/>
            <person name="Shende V.V."/>
            <person name="Wierzbicki I.H."/>
            <person name="Pendleton A.L."/>
            <person name="Watervoot N.F."/>
            <person name="Auber R.P."/>
            <person name="Gonzalez D.J."/>
            <person name="Wisecaver J.H."/>
            <person name="Moore B.S."/>
        </authorList>
    </citation>
    <scope>NUCLEOTIDE SEQUENCE [LARGE SCALE GENOMIC DNA]</scope>
    <source>
        <strain evidence="3 4">12B1</strain>
    </source>
</reference>
<gene>
    <name evidence="3" type="ORF">AB1Y20_004027</name>
</gene>
<keyword evidence="2" id="KW-0472">Membrane</keyword>
<evidence type="ECO:0000313" key="4">
    <source>
        <dbReference type="Proteomes" id="UP001515480"/>
    </source>
</evidence>
<dbReference type="Proteomes" id="UP001515480">
    <property type="component" value="Unassembled WGS sequence"/>
</dbReference>
<feature type="region of interest" description="Disordered" evidence="1">
    <location>
        <begin position="184"/>
        <end position="232"/>
    </location>
</feature>
<feature type="compositionally biased region" description="Polar residues" evidence="1">
    <location>
        <begin position="208"/>
        <end position="222"/>
    </location>
</feature>
<dbReference type="AlphaFoldDB" id="A0AB34J8R6"/>
<protein>
    <submittedName>
        <fullName evidence="3">Uncharacterized protein</fullName>
    </submittedName>
</protein>
<feature type="transmembrane region" description="Helical" evidence="2">
    <location>
        <begin position="82"/>
        <end position="103"/>
    </location>
</feature>
<feature type="compositionally biased region" description="Low complexity" evidence="1">
    <location>
        <begin position="1"/>
        <end position="14"/>
    </location>
</feature>
<evidence type="ECO:0000256" key="1">
    <source>
        <dbReference type="SAM" id="MobiDB-lite"/>
    </source>
</evidence>
<keyword evidence="2" id="KW-1133">Transmembrane helix</keyword>
<comment type="caution">
    <text evidence="3">The sequence shown here is derived from an EMBL/GenBank/DDBJ whole genome shotgun (WGS) entry which is preliminary data.</text>
</comment>
<keyword evidence="2" id="KW-0812">Transmembrane</keyword>
<dbReference type="EMBL" id="JBGBPQ010000012">
    <property type="protein sequence ID" value="KAL1514951.1"/>
    <property type="molecule type" value="Genomic_DNA"/>
</dbReference>
<accession>A0AB34J8R6</accession>
<evidence type="ECO:0000313" key="3">
    <source>
        <dbReference type="EMBL" id="KAL1514951.1"/>
    </source>
</evidence>
<name>A0AB34J8R6_PRYPA</name>
<feature type="region of interest" description="Disordered" evidence="1">
    <location>
        <begin position="1"/>
        <end position="42"/>
    </location>
</feature>
<evidence type="ECO:0000256" key="2">
    <source>
        <dbReference type="SAM" id="Phobius"/>
    </source>
</evidence>
<sequence>MPPADATAAAVRAPPLSPQVDALPTPVRSPSDPPPPSLPDHRLPSLAHHANIIFLPPHVLTESLPSSAARYDPGYPPISAQLIASACTLIGMMFISLTFLASMRRLRQPREPRRIATARPVIYGQILGGELQPVEAGDMDDLELNASTAALVHGIRIYMDDAEDNTIRSRDDGDGGQEIVEIVLDDGEEEGRGSAERDTDIGVGARGVNSNSVGSTSASLSWSIAPHSSPLE</sequence>
<organism evidence="3 4">
    <name type="scientific">Prymnesium parvum</name>
    <name type="common">Toxic golden alga</name>
    <dbReference type="NCBI Taxonomy" id="97485"/>
    <lineage>
        <taxon>Eukaryota</taxon>
        <taxon>Haptista</taxon>
        <taxon>Haptophyta</taxon>
        <taxon>Prymnesiophyceae</taxon>
        <taxon>Prymnesiales</taxon>
        <taxon>Prymnesiaceae</taxon>
        <taxon>Prymnesium</taxon>
    </lineage>
</organism>
<feature type="compositionally biased region" description="Basic and acidic residues" evidence="1">
    <location>
        <begin position="190"/>
        <end position="200"/>
    </location>
</feature>
<proteinExistence type="predicted"/>
<keyword evidence="4" id="KW-1185">Reference proteome</keyword>